<feature type="transmembrane region" description="Helical" evidence="7">
    <location>
        <begin position="403"/>
        <end position="426"/>
    </location>
</feature>
<feature type="region of interest" description="Disordered" evidence="6">
    <location>
        <begin position="1"/>
        <end position="64"/>
    </location>
</feature>
<dbReference type="GO" id="GO:0005886">
    <property type="term" value="C:plasma membrane"/>
    <property type="evidence" value="ECO:0007669"/>
    <property type="project" value="TreeGrafter"/>
</dbReference>
<comment type="subcellular location">
    <subcellularLocation>
        <location evidence="1">Membrane</location>
        <topology evidence="1">Multi-pass membrane protein</topology>
    </subcellularLocation>
</comment>
<dbReference type="Proteomes" id="UP000777438">
    <property type="component" value="Unassembled WGS sequence"/>
</dbReference>
<evidence type="ECO:0000256" key="5">
    <source>
        <dbReference type="ARBA" id="ARBA00023180"/>
    </source>
</evidence>
<dbReference type="PROSITE" id="PS50850">
    <property type="entry name" value="MFS"/>
    <property type="match status" value="1"/>
</dbReference>
<evidence type="ECO:0000313" key="9">
    <source>
        <dbReference type="EMBL" id="KAH6874738.1"/>
    </source>
</evidence>
<feature type="transmembrane region" description="Helical" evidence="7">
    <location>
        <begin position="105"/>
        <end position="128"/>
    </location>
</feature>
<dbReference type="PANTHER" id="PTHR23502:SF38">
    <property type="entry name" value="POLYAMINE TRANSPORTER 4"/>
    <property type="match status" value="1"/>
</dbReference>
<dbReference type="InterPro" id="IPR011701">
    <property type="entry name" value="MFS"/>
</dbReference>
<feature type="transmembrane region" description="Helical" evidence="7">
    <location>
        <begin position="335"/>
        <end position="359"/>
    </location>
</feature>
<keyword evidence="3 7" id="KW-1133">Transmembrane helix</keyword>
<keyword evidence="5" id="KW-0325">Glycoprotein</keyword>
<feature type="transmembrane region" description="Helical" evidence="7">
    <location>
        <begin position="472"/>
        <end position="492"/>
    </location>
</feature>
<evidence type="ECO:0000256" key="2">
    <source>
        <dbReference type="ARBA" id="ARBA00022692"/>
    </source>
</evidence>
<feature type="transmembrane region" description="Helical" evidence="7">
    <location>
        <begin position="379"/>
        <end position="397"/>
    </location>
</feature>
<dbReference type="SUPFAM" id="SSF103473">
    <property type="entry name" value="MFS general substrate transporter"/>
    <property type="match status" value="1"/>
</dbReference>
<evidence type="ECO:0000256" key="6">
    <source>
        <dbReference type="SAM" id="MobiDB-lite"/>
    </source>
</evidence>
<dbReference type="OrthoDB" id="3936150at2759"/>
<evidence type="ECO:0000256" key="7">
    <source>
        <dbReference type="SAM" id="Phobius"/>
    </source>
</evidence>
<accession>A0A9P8VTD0</accession>
<protein>
    <submittedName>
        <fullName evidence="9">Major facilitator superfamily domain-containing protein</fullName>
    </submittedName>
</protein>
<dbReference type="Gene3D" id="1.20.1250.20">
    <property type="entry name" value="MFS general substrate transporter like domains"/>
    <property type="match status" value="1"/>
</dbReference>
<reference evidence="9 10" key="1">
    <citation type="journal article" date="2021" name="Nat. Commun.">
        <title>Genetic determinants of endophytism in the Arabidopsis root mycobiome.</title>
        <authorList>
            <person name="Mesny F."/>
            <person name="Miyauchi S."/>
            <person name="Thiergart T."/>
            <person name="Pickel B."/>
            <person name="Atanasova L."/>
            <person name="Karlsson M."/>
            <person name="Huettel B."/>
            <person name="Barry K.W."/>
            <person name="Haridas S."/>
            <person name="Chen C."/>
            <person name="Bauer D."/>
            <person name="Andreopoulos W."/>
            <person name="Pangilinan J."/>
            <person name="LaButti K."/>
            <person name="Riley R."/>
            <person name="Lipzen A."/>
            <person name="Clum A."/>
            <person name="Drula E."/>
            <person name="Henrissat B."/>
            <person name="Kohler A."/>
            <person name="Grigoriev I.V."/>
            <person name="Martin F.M."/>
            <person name="Hacquard S."/>
        </authorList>
    </citation>
    <scope>NUCLEOTIDE SEQUENCE [LARGE SCALE GENOMIC DNA]</scope>
    <source>
        <strain evidence="9 10">MPI-CAGE-CH-0241</strain>
    </source>
</reference>
<feature type="transmembrane region" description="Helical" evidence="7">
    <location>
        <begin position="140"/>
        <end position="159"/>
    </location>
</feature>
<feature type="compositionally biased region" description="Basic and acidic residues" evidence="6">
    <location>
        <begin position="22"/>
        <end position="34"/>
    </location>
</feature>
<gene>
    <name evidence="9" type="ORF">B0T10DRAFT_610563</name>
</gene>
<dbReference type="EMBL" id="JAGPYM010000037">
    <property type="protein sequence ID" value="KAH6874738.1"/>
    <property type="molecule type" value="Genomic_DNA"/>
</dbReference>
<dbReference type="AlphaFoldDB" id="A0A9P8VTD0"/>
<evidence type="ECO:0000256" key="1">
    <source>
        <dbReference type="ARBA" id="ARBA00004141"/>
    </source>
</evidence>
<feature type="transmembrane region" description="Helical" evidence="7">
    <location>
        <begin position="438"/>
        <end position="460"/>
    </location>
</feature>
<evidence type="ECO:0000256" key="4">
    <source>
        <dbReference type="ARBA" id="ARBA00023136"/>
    </source>
</evidence>
<dbReference type="GO" id="GO:0000297">
    <property type="term" value="F:spermine transmembrane transporter activity"/>
    <property type="evidence" value="ECO:0007669"/>
    <property type="project" value="TreeGrafter"/>
</dbReference>
<feature type="transmembrane region" description="Helical" evidence="7">
    <location>
        <begin position="165"/>
        <end position="187"/>
    </location>
</feature>
<dbReference type="Pfam" id="PF07690">
    <property type="entry name" value="MFS_1"/>
    <property type="match status" value="1"/>
</dbReference>
<organism evidence="9 10">
    <name type="scientific">Thelonectria olida</name>
    <dbReference type="NCBI Taxonomy" id="1576542"/>
    <lineage>
        <taxon>Eukaryota</taxon>
        <taxon>Fungi</taxon>
        <taxon>Dikarya</taxon>
        <taxon>Ascomycota</taxon>
        <taxon>Pezizomycotina</taxon>
        <taxon>Sordariomycetes</taxon>
        <taxon>Hypocreomycetidae</taxon>
        <taxon>Hypocreales</taxon>
        <taxon>Nectriaceae</taxon>
        <taxon>Thelonectria</taxon>
    </lineage>
</organism>
<dbReference type="CDD" id="cd17323">
    <property type="entry name" value="MFS_Tpo1_MDR_like"/>
    <property type="match status" value="1"/>
</dbReference>
<evidence type="ECO:0000313" key="10">
    <source>
        <dbReference type="Proteomes" id="UP000777438"/>
    </source>
</evidence>
<comment type="caution">
    <text evidence="9">The sequence shown here is derived from an EMBL/GenBank/DDBJ whole genome shotgun (WGS) entry which is preliminary data.</text>
</comment>
<proteinExistence type="predicted"/>
<keyword evidence="10" id="KW-1185">Reference proteome</keyword>
<sequence length="510" mass="55860">MADIRSDNSTETMQDGVLETGLRGDDSATEKDVELAQQDEEQREAGTAVTTDELDWENEPENPQNWSAGQKALQVIMLSSTALLASIGTSIMSPARAELMQEFNVSSTVALLPLTMYVLALGFGPVIGGPLSETIGRYPVYAGSVPLGALFTLGAGFVHNIGALSFLRFMSGLCWGPVLAVASGSLVETYKPKSRGPVSAVFILMPFLGPGLGPVIGSFVVHRKNWRWTQWTLLFFAVFAMLLTTLTRETFHPVIKRRLAKERGLKVDPQPPVAARLKAFAVIALSRPVRMLFVEPIVGFFCLYVAAEFGTLFSFFAAVPYTFGVVYRFPIEHSGLVFLSIVIGCLLGLVTIILCDVLLYRKQVSKYPQYRIPPEHRLYPAMIGSIGPPIGLFWFGWTARESISWASPAAAIIVFAWGNLCIFVSAIQYTGDTYHGSLVASAASANGLVRYGFAGVFPLFTLQMYKKLGIDWASSLLGFIALALLPVPWVLFKYGSKIRARSQYETVNYN</sequence>
<dbReference type="GO" id="GO:0015606">
    <property type="term" value="F:spermidine transmembrane transporter activity"/>
    <property type="evidence" value="ECO:0007669"/>
    <property type="project" value="TreeGrafter"/>
</dbReference>
<evidence type="ECO:0000256" key="3">
    <source>
        <dbReference type="ARBA" id="ARBA00022989"/>
    </source>
</evidence>
<feature type="transmembrane region" description="Helical" evidence="7">
    <location>
        <begin position="297"/>
        <end position="323"/>
    </location>
</feature>
<feature type="transmembrane region" description="Helical" evidence="7">
    <location>
        <begin position="72"/>
        <end position="93"/>
    </location>
</feature>
<dbReference type="PANTHER" id="PTHR23502">
    <property type="entry name" value="MAJOR FACILITATOR SUPERFAMILY"/>
    <property type="match status" value="1"/>
</dbReference>
<keyword evidence="4 7" id="KW-0472">Membrane</keyword>
<dbReference type="InterPro" id="IPR020846">
    <property type="entry name" value="MFS_dom"/>
</dbReference>
<feature type="transmembrane region" description="Helical" evidence="7">
    <location>
        <begin position="228"/>
        <end position="247"/>
    </location>
</feature>
<feature type="domain" description="Major facilitator superfamily (MFS) profile" evidence="8">
    <location>
        <begin position="74"/>
        <end position="501"/>
    </location>
</feature>
<evidence type="ECO:0000259" key="8">
    <source>
        <dbReference type="PROSITE" id="PS50850"/>
    </source>
</evidence>
<keyword evidence="2 7" id="KW-0812">Transmembrane</keyword>
<name>A0A9P8VTD0_9HYPO</name>
<feature type="transmembrane region" description="Helical" evidence="7">
    <location>
        <begin position="199"/>
        <end position="222"/>
    </location>
</feature>
<dbReference type="InterPro" id="IPR036259">
    <property type="entry name" value="MFS_trans_sf"/>
</dbReference>